<accession>A0ABD1DIL4</accession>
<feature type="compositionally biased region" description="Acidic residues" evidence="2">
    <location>
        <begin position="555"/>
        <end position="569"/>
    </location>
</feature>
<evidence type="ECO:0000256" key="1">
    <source>
        <dbReference type="ARBA" id="ARBA00009207"/>
    </source>
</evidence>
<feature type="compositionally biased region" description="Low complexity" evidence="2">
    <location>
        <begin position="468"/>
        <end position="497"/>
    </location>
</feature>
<feature type="compositionally biased region" description="Low complexity" evidence="2">
    <location>
        <begin position="186"/>
        <end position="202"/>
    </location>
</feature>
<dbReference type="EMBL" id="JBEHCU010005758">
    <property type="protein sequence ID" value="KAL1398812.1"/>
    <property type="molecule type" value="Genomic_DNA"/>
</dbReference>
<dbReference type="PANTHER" id="PTHR16487">
    <property type="entry name" value="PPP4R2-RELATED PROTEIN"/>
    <property type="match status" value="1"/>
</dbReference>
<sequence length="569" mass="61001">MENPEEVLQLLERFTKLKQKEIPRELDDYLGFVARTGDTVYRWAIVKHLFREKLVHVITDFHDNTPSIADLPQCPNVDPFNYERMKRILLDRLDAFNSAPFTVQRICELLTEPRKQYTRIDKYMRAVEKNILVVSTQEPGRRRSESENGDSLDSIVNGDLEVNVDIEMDNEAFGIDAGGEIVPSSAAAAPVVTAEPTEPSPVSEEEPARGVVAVTEEPEVSKEAADEVAATPAAEPAVADKEEESKEGPIGEEPVMANTSAEDGQPEADIPKEDPKPAEELNEPSEPLVPQPIEEPSTAEDLPVPEVQPLVVPTETDPTNDPSPVEESHDKDLPDGSESVESKVEATSDPADDGQPAPKLAKLSDEPVVVEPAVEEAPQTSAVVADSLVEAEKDDVSSGSTTDSGGSSAASVESEPTVSTTTTTTSSSTDNSSTPAEPESADRVAQEEPVPTVETLPEPEKEQPIPCEPVSEVVPTPEVAPSAAPVAEPEPTPVETEPTVKESIEEPAVGVEMETAAVVPENVMATDEEDTIQSPVDAVVPMAADVPEAVKPDDNAMDVDESSVEPMDQ</sequence>
<comment type="caution">
    <text evidence="3">The sequence shown here is derived from an EMBL/GenBank/DDBJ whole genome shotgun (WGS) entry which is preliminary data.</text>
</comment>
<name>A0ABD1DIL4_CULPP</name>
<feature type="compositionally biased region" description="Low complexity" evidence="2">
    <location>
        <begin position="397"/>
        <end position="435"/>
    </location>
</feature>
<feature type="compositionally biased region" description="Basic and acidic residues" evidence="2">
    <location>
        <begin position="238"/>
        <end position="249"/>
    </location>
</feature>
<dbReference type="PANTHER" id="PTHR16487:SF0">
    <property type="entry name" value="PROTEIN PHOSPHATASE 4 REGULATORY SUBUNIT 2-RELATED"/>
    <property type="match status" value="1"/>
</dbReference>
<evidence type="ECO:0000256" key="2">
    <source>
        <dbReference type="SAM" id="MobiDB-lite"/>
    </source>
</evidence>
<feature type="compositionally biased region" description="Low complexity" evidence="2">
    <location>
        <begin position="227"/>
        <end position="237"/>
    </location>
</feature>
<protein>
    <recommendedName>
        <fullName evidence="5">Serine/threonine-protein phosphatase 4 regulatory subunit 2</fullName>
    </recommendedName>
</protein>
<feature type="compositionally biased region" description="Basic and acidic residues" evidence="2">
    <location>
        <begin position="326"/>
        <end position="346"/>
    </location>
</feature>
<feature type="region of interest" description="Disordered" evidence="2">
    <location>
        <begin position="186"/>
        <end position="508"/>
    </location>
</feature>
<proteinExistence type="inferred from homology"/>
<evidence type="ECO:0000313" key="3">
    <source>
        <dbReference type="EMBL" id="KAL1398812.1"/>
    </source>
</evidence>
<keyword evidence="4" id="KW-1185">Reference proteome</keyword>
<reference evidence="3 4" key="1">
    <citation type="submission" date="2024-05" db="EMBL/GenBank/DDBJ databases">
        <title>Culex pipiens pipiens assembly and annotation.</title>
        <authorList>
            <person name="Alout H."/>
            <person name="Durand T."/>
        </authorList>
    </citation>
    <scope>NUCLEOTIDE SEQUENCE [LARGE SCALE GENOMIC DNA]</scope>
    <source>
        <strain evidence="3">HA-2024</strain>
        <tissue evidence="3">Whole body</tissue>
    </source>
</reference>
<dbReference type="AlphaFoldDB" id="A0ABD1DIL4"/>
<feature type="compositionally biased region" description="Low complexity" evidence="2">
    <location>
        <begin position="302"/>
        <end position="316"/>
    </location>
</feature>
<gene>
    <name evidence="3" type="ORF">pipiens_008662</name>
</gene>
<dbReference type="Pfam" id="PF09184">
    <property type="entry name" value="PPP4R2"/>
    <property type="match status" value="1"/>
</dbReference>
<comment type="similarity">
    <text evidence="1">Belongs to the PPP4R2 family.</text>
</comment>
<dbReference type="Proteomes" id="UP001562425">
    <property type="component" value="Unassembled WGS sequence"/>
</dbReference>
<dbReference type="GO" id="GO:0030289">
    <property type="term" value="C:protein phosphatase 4 complex"/>
    <property type="evidence" value="ECO:0007669"/>
    <property type="project" value="UniProtKB-ARBA"/>
</dbReference>
<feature type="compositionally biased region" description="Low complexity" evidence="2">
    <location>
        <begin position="447"/>
        <end position="456"/>
    </location>
</feature>
<feature type="compositionally biased region" description="Low complexity" evidence="2">
    <location>
        <begin position="366"/>
        <end position="378"/>
    </location>
</feature>
<dbReference type="InterPro" id="IPR015267">
    <property type="entry name" value="PPP4R2"/>
</dbReference>
<evidence type="ECO:0000313" key="4">
    <source>
        <dbReference type="Proteomes" id="UP001562425"/>
    </source>
</evidence>
<feature type="region of interest" description="Disordered" evidence="2">
    <location>
        <begin position="547"/>
        <end position="569"/>
    </location>
</feature>
<feature type="compositionally biased region" description="Basic and acidic residues" evidence="2">
    <location>
        <begin position="269"/>
        <end position="279"/>
    </location>
</feature>
<organism evidence="3 4">
    <name type="scientific">Culex pipiens pipiens</name>
    <name type="common">Northern house mosquito</name>
    <dbReference type="NCBI Taxonomy" id="38569"/>
    <lineage>
        <taxon>Eukaryota</taxon>
        <taxon>Metazoa</taxon>
        <taxon>Ecdysozoa</taxon>
        <taxon>Arthropoda</taxon>
        <taxon>Hexapoda</taxon>
        <taxon>Insecta</taxon>
        <taxon>Pterygota</taxon>
        <taxon>Neoptera</taxon>
        <taxon>Endopterygota</taxon>
        <taxon>Diptera</taxon>
        <taxon>Nematocera</taxon>
        <taxon>Culicoidea</taxon>
        <taxon>Culicidae</taxon>
        <taxon>Culicinae</taxon>
        <taxon>Culicini</taxon>
        <taxon>Culex</taxon>
        <taxon>Culex</taxon>
    </lineage>
</organism>
<evidence type="ECO:0008006" key="5">
    <source>
        <dbReference type="Google" id="ProtNLM"/>
    </source>
</evidence>